<dbReference type="Pfam" id="PF07508">
    <property type="entry name" value="Recombinase"/>
    <property type="match status" value="1"/>
</dbReference>
<proteinExistence type="predicted"/>
<dbReference type="SMART" id="SM00857">
    <property type="entry name" value="Resolvase"/>
    <property type="match status" value="1"/>
</dbReference>
<dbReference type="InterPro" id="IPR011109">
    <property type="entry name" value="DNA_bind_recombinase_dom"/>
</dbReference>
<dbReference type="InterPro" id="IPR038109">
    <property type="entry name" value="DNA_bind_recomb_sf"/>
</dbReference>
<reference evidence="3 4" key="1">
    <citation type="journal article" date="2015" name="Nature">
        <title>rRNA introns, odd ribosomes, and small enigmatic genomes across a large radiation of phyla.</title>
        <authorList>
            <person name="Brown C.T."/>
            <person name="Hug L.A."/>
            <person name="Thomas B.C."/>
            <person name="Sharon I."/>
            <person name="Castelle C.J."/>
            <person name="Singh A."/>
            <person name="Wilkins M.J."/>
            <person name="Williams K.H."/>
            <person name="Banfield J.F."/>
        </authorList>
    </citation>
    <scope>NUCLEOTIDE SEQUENCE [LARGE SCALE GENOMIC DNA]</scope>
</reference>
<dbReference type="SUPFAM" id="SSF53041">
    <property type="entry name" value="Resolvase-like"/>
    <property type="match status" value="1"/>
</dbReference>
<sequence>MYGLEELKPKVGTSLKAVCYKRVSTKEQALKGHSLGVQDQLFQNFVSQNDITIVKEFEDSGKSARDLDRPDMEELLDYCDEHSDSIDLVLVQDSSRLARNVSDHLTIKAFLKKRNIKLIPLDGSYYGDTAEGDFLDVIVAAVNQLESRRTGSKTKRIMKSLAEKGVKPGMAPVGYLNSYQKDIPIYPDPERRHFIRDIFELWLSGNYTVAAITEIEYEKGFRSKEGNKVKKNTITNILKNILYAGGLEYDGLKYVKAIHEGIVPQEWHTYSLAMFEKRNKGANRNRKYTTLLSGYAHCFKCGNQMFGEYHPKGDYYRCHNCSKTYVSLDQADDKVSAFFHGTVFTEDALQELRSVLLEVKKDQGTSVPEQLKSLRLRRDSLDKKMKVIEDKLFAGDALIDTDRIKDRYKPLKDELKHVDDQIRELDKPSTNLKDSEIEKIINGMRRIGDLYDAMEKSQRKQFLRFFISKAFLEKERIITNFELVPEFEALISRDLVRIRSNWLPRVDSNHQPAD</sequence>
<evidence type="ECO:0000259" key="2">
    <source>
        <dbReference type="PROSITE" id="PS51737"/>
    </source>
</evidence>
<dbReference type="EMBL" id="LBXD01000006">
    <property type="protein sequence ID" value="KKR23846.1"/>
    <property type="molecule type" value="Genomic_DNA"/>
</dbReference>
<dbReference type="GO" id="GO:0003677">
    <property type="term" value="F:DNA binding"/>
    <property type="evidence" value="ECO:0007669"/>
    <property type="project" value="InterPro"/>
</dbReference>
<feature type="domain" description="Resolvase/invertase-type recombinase catalytic" evidence="1">
    <location>
        <begin position="16"/>
        <end position="165"/>
    </location>
</feature>
<evidence type="ECO:0000313" key="4">
    <source>
        <dbReference type="Proteomes" id="UP000034764"/>
    </source>
</evidence>
<accession>A0A0G0PF91</accession>
<dbReference type="Pfam" id="PF00239">
    <property type="entry name" value="Resolvase"/>
    <property type="match status" value="1"/>
</dbReference>
<gene>
    <name evidence="3" type="ORF">UT53_C0006G0016</name>
</gene>
<dbReference type="InterPro" id="IPR006119">
    <property type="entry name" value="Resolv_N"/>
</dbReference>
<protein>
    <submittedName>
        <fullName evidence="3">Resolvase domain-containing protein</fullName>
    </submittedName>
</protein>
<dbReference type="PANTHER" id="PTHR30461:SF23">
    <property type="entry name" value="DNA RECOMBINASE-RELATED"/>
    <property type="match status" value="1"/>
</dbReference>
<dbReference type="Proteomes" id="UP000034764">
    <property type="component" value="Unassembled WGS sequence"/>
</dbReference>
<evidence type="ECO:0000313" key="3">
    <source>
        <dbReference type="EMBL" id="KKR23846.1"/>
    </source>
</evidence>
<dbReference type="Gene3D" id="3.90.1750.20">
    <property type="entry name" value="Putative Large Serine Recombinase, Chain B, Domain 2"/>
    <property type="match status" value="1"/>
</dbReference>
<dbReference type="AlphaFoldDB" id="A0A0G0PF91"/>
<dbReference type="InterPro" id="IPR050639">
    <property type="entry name" value="SSR_resolvase"/>
</dbReference>
<dbReference type="Gene3D" id="3.40.50.1390">
    <property type="entry name" value="Resolvase, N-terminal catalytic domain"/>
    <property type="match status" value="1"/>
</dbReference>
<feature type="domain" description="Recombinase" evidence="2">
    <location>
        <begin position="172"/>
        <end position="281"/>
    </location>
</feature>
<comment type="caution">
    <text evidence="3">The sequence shown here is derived from an EMBL/GenBank/DDBJ whole genome shotgun (WGS) entry which is preliminary data.</text>
</comment>
<organism evidence="3 4">
    <name type="scientific">Candidatus Yanofskybacteria bacterium GW2011_GWD2_39_48</name>
    <dbReference type="NCBI Taxonomy" id="1619031"/>
    <lineage>
        <taxon>Bacteria</taxon>
        <taxon>Candidatus Yanofskyibacteriota</taxon>
    </lineage>
</organism>
<dbReference type="PROSITE" id="PS51736">
    <property type="entry name" value="RECOMBINASES_3"/>
    <property type="match status" value="1"/>
</dbReference>
<dbReference type="PROSITE" id="PS51737">
    <property type="entry name" value="RECOMBINASE_DNA_BIND"/>
    <property type="match status" value="1"/>
</dbReference>
<dbReference type="InterPro" id="IPR036162">
    <property type="entry name" value="Resolvase-like_N_sf"/>
</dbReference>
<dbReference type="GO" id="GO:0000150">
    <property type="term" value="F:DNA strand exchange activity"/>
    <property type="evidence" value="ECO:0007669"/>
    <property type="project" value="InterPro"/>
</dbReference>
<dbReference type="PANTHER" id="PTHR30461">
    <property type="entry name" value="DNA-INVERTASE FROM LAMBDOID PROPHAGE"/>
    <property type="match status" value="1"/>
</dbReference>
<dbReference type="CDD" id="cd00338">
    <property type="entry name" value="Ser_Recombinase"/>
    <property type="match status" value="1"/>
</dbReference>
<name>A0A0G0PF91_9BACT</name>
<evidence type="ECO:0000259" key="1">
    <source>
        <dbReference type="PROSITE" id="PS51736"/>
    </source>
</evidence>